<feature type="domain" description="Polycystin cation channel PKD1/PKD2" evidence="9">
    <location>
        <begin position="291"/>
        <end position="516"/>
    </location>
</feature>
<keyword evidence="5 8" id="KW-0472">Membrane</keyword>
<comment type="subcellular location">
    <subcellularLocation>
        <location evidence="1">Membrane</location>
        <topology evidence="1">Multi-pass membrane protein</topology>
    </subcellularLocation>
</comment>
<dbReference type="GO" id="GO:0005509">
    <property type="term" value="F:calcium ion binding"/>
    <property type="evidence" value="ECO:0007669"/>
    <property type="project" value="InterPro"/>
</dbReference>
<evidence type="ECO:0000259" key="9">
    <source>
        <dbReference type="Pfam" id="PF08016"/>
    </source>
</evidence>
<feature type="transmembrane region" description="Helical" evidence="8">
    <location>
        <begin position="423"/>
        <end position="447"/>
    </location>
</feature>
<evidence type="ECO:0000256" key="3">
    <source>
        <dbReference type="ARBA" id="ARBA00022692"/>
    </source>
</evidence>
<gene>
    <name evidence="11" type="ORF">SK128_013346</name>
</gene>
<organism evidence="11 12">
    <name type="scientific">Halocaridina rubra</name>
    <name type="common">Hawaiian red shrimp</name>
    <dbReference type="NCBI Taxonomy" id="373956"/>
    <lineage>
        <taxon>Eukaryota</taxon>
        <taxon>Metazoa</taxon>
        <taxon>Ecdysozoa</taxon>
        <taxon>Arthropoda</taxon>
        <taxon>Crustacea</taxon>
        <taxon>Multicrustacea</taxon>
        <taxon>Malacostraca</taxon>
        <taxon>Eumalacostraca</taxon>
        <taxon>Eucarida</taxon>
        <taxon>Decapoda</taxon>
        <taxon>Pleocyemata</taxon>
        <taxon>Caridea</taxon>
        <taxon>Atyoidea</taxon>
        <taxon>Atyidae</taxon>
        <taxon>Halocaridina</taxon>
    </lineage>
</organism>
<keyword evidence="3 8" id="KW-0812">Transmembrane</keyword>
<dbReference type="Proteomes" id="UP001381693">
    <property type="component" value="Unassembled WGS sequence"/>
</dbReference>
<protein>
    <submittedName>
        <fullName evidence="11">Uncharacterized protein</fullName>
    </submittedName>
</protein>
<keyword evidence="6" id="KW-0325">Glycoprotein</keyword>
<keyword evidence="12" id="KW-1185">Reference proteome</keyword>
<comment type="caution">
    <text evidence="11">The sequence shown here is derived from an EMBL/GenBank/DDBJ whole genome shotgun (WGS) entry which is preliminary data.</text>
</comment>
<evidence type="ECO:0000313" key="12">
    <source>
        <dbReference type="Proteomes" id="UP001381693"/>
    </source>
</evidence>
<proteinExistence type="inferred from homology"/>
<name>A0AAN8ZSN4_HALRR</name>
<dbReference type="GO" id="GO:0050982">
    <property type="term" value="P:detection of mechanical stimulus"/>
    <property type="evidence" value="ECO:0007669"/>
    <property type="project" value="TreeGrafter"/>
</dbReference>
<dbReference type="PRINTS" id="PR01433">
    <property type="entry name" value="POLYCYSTIN2"/>
</dbReference>
<feature type="transmembrane region" description="Helical" evidence="8">
    <location>
        <begin position="488"/>
        <end position="513"/>
    </location>
</feature>
<dbReference type="EMBL" id="JAXCGZ010023243">
    <property type="protein sequence ID" value="KAK7015102.1"/>
    <property type="molecule type" value="Genomic_DNA"/>
</dbReference>
<comment type="similarity">
    <text evidence="2">Belongs to the polycystin family.</text>
</comment>
<feature type="transmembrane region" description="Helical" evidence="8">
    <location>
        <begin position="296"/>
        <end position="316"/>
    </location>
</feature>
<evidence type="ECO:0000256" key="6">
    <source>
        <dbReference type="ARBA" id="ARBA00023180"/>
    </source>
</evidence>
<dbReference type="InterPro" id="IPR013122">
    <property type="entry name" value="PKD1_2_channel"/>
</dbReference>
<keyword evidence="4 8" id="KW-1133">Transmembrane helix</keyword>
<feature type="transmembrane region" description="Helical" evidence="8">
    <location>
        <begin position="336"/>
        <end position="363"/>
    </location>
</feature>
<evidence type="ECO:0000256" key="4">
    <source>
        <dbReference type="ARBA" id="ARBA00022989"/>
    </source>
</evidence>
<evidence type="ECO:0000259" key="10">
    <source>
        <dbReference type="Pfam" id="PF20519"/>
    </source>
</evidence>
<feature type="non-terminal residue" evidence="11">
    <location>
        <position position="562"/>
    </location>
</feature>
<evidence type="ECO:0000256" key="5">
    <source>
        <dbReference type="ARBA" id="ARBA00023136"/>
    </source>
</evidence>
<dbReference type="GO" id="GO:0016020">
    <property type="term" value="C:membrane"/>
    <property type="evidence" value="ECO:0007669"/>
    <property type="project" value="UniProtKB-SubCell"/>
</dbReference>
<dbReference type="Pfam" id="PF20519">
    <property type="entry name" value="Polycystin_dom"/>
    <property type="match status" value="1"/>
</dbReference>
<dbReference type="InterPro" id="IPR046791">
    <property type="entry name" value="Polycystin_dom"/>
</dbReference>
<feature type="disulfide bond" evidence="7">
    <location>
        <begin position="148"/>
        <end position="162"/>
    </location>
</feature>
<dbReference type="PANTHER" id="PTHR10877">
    <property type="entry name" value="POLYCYSTIN FAMILY MEMBER"/>
    <property type="match status" value="1"/>
</dbReference>
<reference evidence="11 12" key="1">
    <citation type="submission" date="2023-11" db="EMBL/GenBank/DDBJ databases">
        <title>Halocaridina rubra genome assembly.</title>
        <authorList>
            <person name="Smith C."/>
        </authorList>
    </citation>
    <scope>NUCLEOTIDE SEQUENCE [LARGE SCALE GENOMIC DNA]</scope>
    <source>
        <strain evidence="11">EP-1</strain>
        <tissue evidence="11">Whole</tissue>
    </source>
</reference>
<accession>A0AAN8ZSN4</accession>
<feature type="transmembrane region" description="Helical" evidence="8">
    <location>
        <begin position="33"/>
        <end position="53"/>
    </location>
</feature>
<feature type="domain" description="Polycystin" evidence="10">
    <location>
        <begin position="86"/>
        <end position="289"/>
    </location>
</feature>
<dbReference type="InterPro" id="IPR003915">
    <property type="entry name" value="PKD_2"/>
</dbReference>
<dbReference type="InterPro" id="IPR051223">
    <property type="entry name" value="Polycystin"/>
</dbReference>
<evidence type="ECO:0000256" key="7">
    <source>
        <dbReference type="PIRSR" id="PIRSR603915-2"/>
    </source>
</evidence>
<sequence length="562" mass="65739">MFERKRVEYRPVNEDYLEEARQRRMKEVRMWEIIYDLGSFFFFIWILLVLSHGNRDPNAFLMRNELGNNFLMRDMDPEEKGTNIFSIGTIEDLYTWLRDIFIEDIIFDKNYNDKYNRKLDTKWLIKDQVSLLLGYSTLRQIRIENETCQMPEVAETFVRHKCRSKTNLIYEEKENFDVGWKPLPAKKRPKEEYTYKGSLELQGIPFWGNRDVYSGGGYQVKLRGNKGKLLSIIDRLEANRWLDERTRALFVEFSLFNVQVNLFASCIICFEQGPEGSLTVYAKLNPLKLLRYSEGFALFVMICEGLFIAFIVYYTYSEIRDMIRQGKRYWKDSWNYLEIIIIGLGWSATVFYAIRTVFGIYIANKFKETEGNGYIKLDYAASVDEVCLYLFSFLVFFANLKFIKLLRFNKRMGVLTSTLKQCAADLSGFMVAFLLSFLSFSMLFFFMHKQHHLEYSTFISAIESSLSIMLGKFDFSELVTNAPLMAPMAFFIFVFFTSIVMVNLLLTIILTSFMEVKNDLLKQSNEYEILDFLVYTVKKTVGLGGAATGDTNVPIPDTNKDS</sequence>
<evidence type="ECO:0000313" key="11">
    <source>
        <dbReference type="EMBL" id="KAK7015102.1"/>
    </source>
</evidence>
<evidence type="ECO:0000256" key="2">
    <source>
        <dbReference type="ARBA" id="ARBA00007200"/>
    </source>
</evidence>
<dbReference type="AlphaFoldDB" id="A0AAN8ZSN4"/>
<dbReference type="Pfam" id="PF08016">
    <property type="entry name" value="PKD_channel"/>
    <property type="match status" value="1"/>
</dbReference>
<dbReference type="GO" id="GO:0005262">
    <property type="term" value="F:calcium channel activity"/>
    <property type="evidence" value="ECO:0007669"/>
    <property type="project" value="TreeGrafter"/>
</dbReference>
<evidence type="ECO:0000256" key="1">
    <source>
        <dbReference type="ARBA" id="ARBA00004141"/>
    </source>
</evidence>
<feature type="transmembrane region" description="Helical" evidence="8">
    <location>
        <begin position="383"/>
        <end position="402"/>
    </location>
</feature>
<dbReference type="PANTHER" id="PTHR10877:SF150">
    <property type="entry name" value="REJ DOMAIN-CONTAINING PROTEIN"/>
    <property type="match status" value="1"/>
</dbReference>
<evidence type="ECO:0000256" key="8">
    <source>
        <dbReference type="SAM" id="Phobius"/>
    </source>
</evidence>